<sequence>MQSSLKAERGFTLIELMIVIAIVGILAAVAVPQYTNYVARSKLGGVLSNITSWQVAVEQCIQDRGAPTNCDNATVPLIPADIATGDDGATVSYVDKLATVKGVISITTTVTDTAGTQLNFIYTPTTSKGYTEWSLTGTGCKSSTPSRGVDCK</sequence>
<keyword evidence="3" id="KW-0281">Fimbrium</keyword>
<dbReference type="EMBL" id="CR522870">
    <property type="protein sequence ID" value="CAG36193.1"/>
    <property type="molecule type" value="Genomic_DNA"/>
</dbReference>
<organism evidence="5 6">
    <name type="scientific">Desulfotalea psychrophila (strain LSv54 / DSM 12343)</name>
    <dbReference type="NCBI Taxonomy" id="177439"/>
    <lineage>
        <taxon>Bacteria</taxon>
        <taxon>Pseudomonadati</taxon>
        <taxon>Thermodesulfobacteriota</taxon>
        <taxon>Desulfobulbia</taxon>
        <taxon>Desulfobulbales</taxon>
        <taxon>Desulfocapsaceae</taxon>
        <taxon>Desulfotalea</taxon>
    </lineage>
</organism>
<comment type="similarity">
    <text evidence="1 3">Belongs to the N-Me-Phe pilin family.</text>
</comment>
<dbReference type="InterPro" id="IPR012902">
    <property type="entry name" value="N_methyl_site"/>
</dbReference>
<keyword evidence="6" id="KW-1185">Reference proteome</keyword>
<keyword evidence="4" id="KW-0812">Transmembrane</keyword>
<dbReference type="GO" id="GO:0044096">
    <property type="term" value="C:type IV pilus"/>
    <property type="evidence" value="ECO:0007669"/>
    <property type="project" value="TreeGrafter"/>
</dbReference>
<dbReference type="PANTHER" id="PTHR30093">
    <property type="entry name" value="GENERAL SECRETION PATHWAY PROTEIN G"/>
    <property type="match status" value="1"/>
</dbReference>
<dbReference type="AlphaFoldDB" id="Q6AN81"/>
<dbReference type="GO" id="GO:0043107">
    <property type="term" value="P:type IV pilus-dependent motility"/>
    <property type="evidence" value="ECO:0007669"/>
    <property type="project" value="TreeGrafter"/>
</dbReference>
<keyword evidence="4" id="KW-0472">Membrane</keyword>
<dbReference type="SUPFAM" id="SSF54523">
    <property type="entry name" value="Pili subunits"/>
    <property type="match status" value="1"/>
</dbReference>
<evidence type="ECO:0000256" key="4">
    <source>
        <dbReference type="SAM" id="Phobius"/>
    </source>
</evidence>
<evidence type="ECO:0000256" key="3">
    <source>
        <dbReference type="RuleBase" id="RU000389"/>
    </source>
</evidence>
<dbReference type="RefSeq" id="WP_011188705.1">
    <property type="nucleotide sequence ID" value="NC_006138.1"/>
</dbReference>
<dbReference type="KEGG" id="dps:DP1464"/>
<dbReference type="GO" id="GO:0007155">
    <property type="term" value="P:cell adhesion"/>
    <property type="evidence" value="ECO:0007669"/>
    <property type="project" value="InterPro"/>
</dbReference>
<protein>
    <submittedName>
        <fullName evidence="5">Related to prepilin peptidase dependent protein D [Precursor]</fullName>
    </submittedName>
</protein>
<dbReference type="STRING" id="177439.DP1464"/>
<evidence type="ECO:0000256" key="2">
    <source>
        <dbReference type="ARBA" id="ARBA00022481"/>
    </source>
</evidence>
<dbReference type="eggNOG" id="COG4969">
    <property type="taxonomic scope" value="Bacteria"/>
</dbReference>
<dbReference type="Pfam" id="PF07963">
    <property type="entry name" value="N_methyl"/>
    <property type="match status" value="1"/>
</dbReference>
<name>Q6AN81_DESPS</name>
<evidence type="ECO:0000256" key="1">
    <source>
        <dbReference type="ARBA" id="ARBA00005233"/>
    </source>
</evidence>
<dbReference type="InterPro" id="IPR001082">
    <property type="entry name" value="Pilin"/>
</dbReference>
<evidence type="ECO:0000313" key="5">
    <source>
        <dbReference type="EMBL" id="CAG36193.1"/>
    </source>
</evidence>
<dbReference type="Gene3D" id="3.30.700.10">
    <property type="entry name" value="Glycoprotein, Type 4 Pilin"/>
    <property type="match status" value="1"/>
</dbReference>
<feature type="transmembrane region" description="Helical" evidence="4">
    <location>
        <begin position="12"/>
        <end position="31"/>
    </location>
</feature>
<keyword evidence="4" id="KW-1133">Transmembrane helix</keyword>
<accession>Q6AN81</accession>
<gene>
    <name evidence="5" type="ordered locus">DP1464</name>
</gene>
<dbReference type="Proteomes" id="UP000000602">
    <property type="component" value="Chromosome"/>
</dbReference>
<dbReference type="PROSITE" id="PS00409">
    <property type="entry name" value="PROKAR_NTER_METHYL"/>
    <property type="match status" value="1"/>
</dbReference>
<dbReference type="HOGENOM" id="CLU_091705_4_1_7"/>
<dbReference type="InterPro" id="IPR045584">
    <property type="entry name" value="Pilin-like"/>
</dbReference>
<dbReference type="Pfam" id="PF00114">
    <property type="entry name" value="Pilin"/>
    <property type="match status" value="1"/>
</dbReference>
<dbReference type="PANTHER" id="PTHR30093:SF34">
    <property type="entry name" value="PREPILIN PEPTIDASE-DEPENDENT PROTEIN D"/>
    <property type="match status" value="1"/>
</dbReference>
<proteinExistence type="inferred from homology"/>
<reference evidence="6" key="1">
    <citation type="journal article" date="2004" name="Environ. Microbiol.">
        <title>The genome of Desulfotalea psychrophila, a sulfate-reducing bacterium from permanently cold Arctic sediments.</title>
        <authorList>
            <person name="Rabus R."/>
            <person name="Ruepp A."/>
            <person name="Frickey T."/>
            <person name="Rattei T."/>
            <person name="Fartmann B."/>
            <person name="Stark M."/>
            <person name="Bauer M."/>
            <person name="Zibat A."/>
            <person name="Lombardot T."/>
            <person name="Becker I."/>
            <person name="Amann J."/>
            <person name="Gellner K."/>
            <person name="Teeling H."/>
            <person name="Leuschner W.D."/>
            <person name="Gloeckner F.-O."/>
            <person name="Lupas A.N."/>
            <person name="Amann R."/>
            <person name="Klenk H.-P."/>
        </authorList>
    </citation>
    <scope>NUCLEOTIDE SEQUENCE [LARGE SCALE GENOMIC DNA]</scope>
    <source>
        <strain evidence="6">DSM 12343 / LSv54</strain>
    </source>
</reference>
<evidence type="ECO:0000313" key="6">
    <source>
        <dbReference type="Proteomes" id="UP000000602"/>
    </source>
</evidence>
<dbReference type="OrthoDB" id="5918848at2"/>
<keyword evidence="2" id="KW-0488">Methylation</keyword>
<dbReference type="NCBIfam" id="TIGR02532">
    <property type="entry name" value="IV_pilin_GFxxxE"/>
    <property type="match status" value="1"/>
</dbReference>